<evidence type="ECO:0000256" key="3">
    <source>
        <dbReference type="ARBA" id="ARBA00022553"/>
    </source>
</evidence>
<keyword evidence="9" id="KW-1133">Transmembrane helix</keyword>
<gene>
    <name evidence="12" type="ORF">NUM_49600</name>
</gene>
<evidence type="ECO:0000259" key="10">
    <source>
        <dbReference type="Pfam" id="PF02518"/>
    </source>
</evidence>
<keyword evidence="9" id="KW-0812">Transmembrane</keyword>
<evidence type="ECO:0000313" key="13">
    <source>
        <dbReference type="Proteomes" id="UP000614996"/>
    </source>
</evidence>
<evidence type="ECO:0000313" key="12">
    <source>
        <dbReference type="EMBL" id="GIL29706.1"/>
    </source>
</evidence>
<proteinExistence type="predicted"/>
<evidence type="ECO:0000256" key="1">
    <source>
        <dbReference type="ARBA" id="ARBA00000085"/>
    </source>
</evidence>
<keyword evidence="9" id="KW-0472">Membrane</keyword>
<reference evidence="13" key="1">
    <citation type="journal article" date="2021" name="Int. J. Syst. Evol. Microbiol.">
        <title>Actinocatenispora comari sp. nov., an endophytic actinomycete isolated from aerial parts of Comarum salesowianum.</title>
        <authorList>
            <person name="Oyunbileg N."/>
            <person name="Iizaka Y."/>
            <person name="Hamada M."/>
            <person name="Davaapurev B.O."/>
            <person name="Fukumoto A."/>
            <person name="Tsetseg B."/>
            <person name="Kato F."/>
            <person name="Tamura T."/>
            <person name="Batkhuu J."/>
            <person name="Anzai Y."/>
        </authorList>
    </citation>
    <scope>NUCLEOTIDE SEQUENCE [LARGE SCALE GENOMIC DNA]</scope>
    <source>
        <strain evidence="13">NUM-2625</strain>
    </source>
</reference>
<feature type="transmembrane region" description="Helical" evidence="9">
    <location>
        <begin position="19"/>
        <end position="38"/>
    </location>
</feature>
<dbReference type="GO" id="GO:0005524">
    <property type="term" value="F:ATP binding"/>
    <property type="evidence" value="ECO:0007669"/>
    <property type="project" value="UniProtKB-KW"/>
</dbReference>
<evidence type="ECO:0000256" key="5">
    <source>
        <dbReference type="ARBA" id="ARBA00022741"/>
    </source>
</evidence>
<feature type="domain" description="Histidine kinase/HSP90-like ATPase" evidence="10">
    <location>
        <begin position="312"/>
        <end position="398"/>
    </location>
</feature>
<keyword evidence="5" id="KW-0547">Nucleotide-binding</keyword>
<feature type="transmembrane region" description="Helical" evidence="9">
    <location>
        <begin position="44"/>
        <end position="60"/>
    </location>
</feature>
<evidence type="ECO:0000256" key="8">
    <source>
        <dbReference type="ARBA" id="ARBA00023012"/>
    </source>
</evidence>
<feature type="transmembrane region" description="Helical" evidence="9">
    <location>
        <begin position="110"/>
        <end position="130"/>
    </location>
</feature>
<protein>
    <recommendedName>
        <fullName evidence="2">histidine kinase</fullName>
        <ecNumber evidence="2">2.7.13.3</ecNumber>
    </recommendedName>
</protein>
<dbReference type="InterPro" id="IPR003594">
    <property type="entry name" value="HATPase_dom"/>
</dbReference>
<dbReference type="GO" id="GO:0016020">
    <property type="term" value="C:membrane"/>
    <property type="evidence" value="ECO:0007669"/>
    <property type="project" value="InterPro"/>
</dbReference>
<keyword evidence="4" id="KW-0808">Transferase</keyword>
<evidence type="ECO:0000256" key="2">
    <source>
        <dbReference type="ARBA" id="ARBA00012438"/>
    </source>
</evidence>
<dbReference type="InterPro" id="IPR011712">
    <property type="entry name" value="Sig_transdc_His_kin_sub3_dim/P"/>
</dbReference>
<dbReference type="Gene3D" id="1.20.5.1930">
    <property type="match status" value="1"/>
</dbReference>
<dbReference type="InterPro" id="IPR036890">
    <property type="entry name" value="HATPase_C_sf"/>
</dbReference>
<dbReference type="SUPFAM" id="SSF55874">
    <property type="entry name" value="ATPase domain of HSP90 chaperone/DNA topoisomerase II/histidine kinase"/>
    <property type="match status" value="1"/>
</dbReference>
<evidence type="ECO:0000256" key="9">
    <source>
        <dbReference type="SAM" id="Phobius"/>
    </source>
</evidence>
<accession>A0A8J4EMM2</accession>
<evidence type="ECO:0000256" key="7">
    <source>
        <dbReference type="ARBA" id="ARBA00022840"/>
    </source>
</evidence>
<dbReference type="Pfam" id="PF07730">
    <property type="entry name" value="HisKA_3"/>
    <property type="match status" value="1"/>
</dbReference>
<name>A0A8J4EMM2_9ACTN</name>
<dbReference type="InterPro" id="IPR050482">
    <property type="entry name" value="Sensor_HK_TwoCompSys"/>
</dbReference>
<dbReference type="AlphaFoldDB" id="A0A8J4EMM2"/>
<keyword evidence="6 12" id="KW-0418">Kinase</keyword>
<keyword evidence="13" id="KW-1185">Reference proteome</keyword>
<comment type="caution">
    <text evidence="12">The sequence shown here is derived from an EMBL/GenBank/DDBJ whole genome shotgun (WGS) entry which is preliminary data.</text>
</comment>
<dbReference type="Gene3D" id="3.30.565.10">
    <property type="entry name" value="Histidine kinase-like ATPase, C-terminal domain"/>
    <property type="match status" value="1"/>
</dbReference>
<dbReference type="Pfam" id="PF02518">
    <property type="entry name" value="HATPase_c"/>
    <property type="match status" value="1"/>
</dbReference>
<evidence type="ECO:0000256" key="6">
    <source>
        <dbReference type="ARBA" id="ARBA00022777"/>
    </source>
</evidence>
<dbReference type="EC" id="2.7.13.3" evidence="2"/>
<sequence>MGVAVTGWWPRRLPPRRDVGSAAVCATIGAVLFAVGLYQPNARLVLLLVPFAVIIAADLFRGTAPLLALAVGVAAVTADLLLGGSVSTWQVFFDLVYAACVYGPRGADRWLVAGSAVVSVAALVVLLLVLRADGQSWRLAVQAGVAVGMTVTLVTVLPATTGSVVRLHRDRLVEHREHARQLARLTELDHRAAVAAERAAMARELHDVIAGHLTAIAVGSAAALRTAGDSAPALREAVQLARDNSVQGLTEMRAMIGLLREPGTDDDPAATHPGLAGVGQLVDAAGLAVTLHDDLTDADRAALPTAVDLAGYRIVQEALTNALKHAGPGPVEVRLARAAGAVTVQVDSPLPGTDRDPAVPGTGAGLIGMRERATLLGGTLTAGPDGTRWAVRASLPLRAPEVTS</sequence>
<feature type="domain" description="Signal transduction histidine kinase subgroup 3 dimerisation and phosphoacceptor" evidence="11">
    <location>
        <begin position="197"/>
        <end position="262"/>
    </location>
</feature>
<dbReference type="GO" id="GO:0000155">
    <property type="term" value="F:phosphorelay sensor kinase activity"/>
    <property type="evidence" value="ECO:0007669"/>
    <property type="project" value="InterPro"/>
</dbReference>
<dbReference type="PANTHER" id="PTHR24421:SF10">
    <property type="entry name" value="NITRATE_NITRITE SENSOR PROTEIN NARQ"/>
    <property type="match status" value="1"/>
</dbReference>
<dbReference type="Proteomes" id="UP000614996">
    <property type="component" value="Unassembled WGS sequence"/>
</dbReference>
<organism evidence="12 13">
    <name type="scientific">Actinocatenispora comari</name>
    <dbReference type="NCBI Taxonomy" id="2807577"/>
    <lineage>
        <taxon>Bacteria</taxon>
        <taxon>Bacillati</taxon>
        <taxon>Actinomycetota</taxon>
        <taxon>Actinomycetes</taxon>
        <taxon>Micromonosporales</taxon>
        <taxon>Micromonosporaceae</taxon>
        <taxon>Actinocatenispora</taxon>
    </lineage>
</organism>
<comment type="catalytic activity">
    <reaction evidence="1">
        <text>ATP + protein L-histidine = ADP + protein N-phospho-L-histidine.</text>
        <dbReference type="EC" id="2.7.13.3"/>
    </reaction>
</comment>
<dbReference type="GO" id="GO:0046983">
    <property type="term" value="F:protein dimerization activity"/>
    <property type="evidence" value="ECO:0007669"/>
    <property type="project" value="InterPro"/>
</dbReference>
<keyword evidence="3" id="KW-0597">Phosphoprotein</keyword>
<feature type="transmembrane region" description="Helical" evidence="9">
    <location>
        <begin position="137"/>
        <end position="159"/>
    </location>
</feature>
<evidence type="ECO:0000259" key="11">
    <source>
        <dbReference type="Pfam" id="PF07730"/>
    </source>
</evidence>
<feature type="transmembrane region" description="Helical" evidence="9">
    <location>
        <begin position="67"/>
        <end position="90"/>
    </location>
</feature>
<dbReference type="PANTHER" id="PTHR24421">
    <property type="entry name" value="NITRATE/NITRITE SENSOR PROTEIN NARX-RELATED"/>
    <property type="match status" value="1"/>
</dbReference>
<keyword evidence="7" id="KW-0067">ATP-binding</keyword>
<evidence type="ECO:0000256" key="4">
    <source>
        <dbReference type="ARBA" id="ARBA00022679"/>
    </source>
</evidence>
<dbReference type="CDD" id="cd16917">
    <property type="entry name" value="HATPase_UhpB-NarQ-NarX-like"/>
    <property type="match status" value="1"/>
</dbReference>
<dbReference type="EMBL" id="BOPO01000102">
    <property type="protein sequence ID" value="GIL29706.1"/>
    <property type="molecule type" value="Genomic_DNA"/>
</dbReference>
<keyword evidence="8" id="KW-0902">Two-component regulatory system</keyword>